<dbReference type="InterPro" id="IPR050807">
    <property type="entry name" value="TransReg_Diox_bact_type"/>
</dbReference>
<dbReference type="SMART" id="SM00530">
    <property type="entry name" value="HTH_XRE"/>
    <property type="match status" value="1"/>
</dbReference>
<sequence>MEKISLSKLSELVIKKRKEKNMSQQDLQDQTGINRMLISRIERRDFVPSIAQLEVLSKTLNFSIQELIEEDKTQNVFVAMRGQAKTPKEEEGIEKLFSMMLTLKKQKVLRSRLYEEQ</sequence>
<dbReference type="Gene3D" id="1.10.260.40">
    <property type="entry name" value="lambda repressor-like DNA-binding domains"/>
    <property type="match status" value="1"/>
</dbReference>
<dbReference type="OrthoDB" id="9803238at2"/>
<dbReference type="PROSITE" id="PS50943">
    <property type="entry name" value="HTH_CROC1"/>
    <property type="match status" value="1"/>
</dbReference>
<dbReference type="Pfam" id="PF01381">
    <property type="entry name" value="HTH_3"/>
    <property type="match status" value="1"/>
</dbReference>
<reference evidence="3 4" key="1">
    <citation type="submission" date="2016-09" db="EMBL/GenBank/DDBJ databases">
        <title>Complete genome of Desulfosporosinus sp. OL.</title>
        <authorList>
            <person name="Mardanov A."/>
            <person name="Beletsky A."/>
            <person name="Panova A."/>
            <person name="Karnachuk O."/>
            <person name="Ravin N."/>
        </authorList>
    </citation>
    <scope>NUCLEOTIDE SEQUENCE [LARGE SCALE GENOMIC DNA]</scope>
    <source>
        <strain evidence="3 4">OL</strain>
    </source>
</reference>
<dbReference type="GO" id="GO:0003700">
    <property type="term" value="F:DNA-binding transcription factor activity"/>
    <property type="evidence" value="ECO:0007669"/>
    <property type="project" value="TreeGrafter"/>
</dbReference>
<dbReference type="SUPFAM" id="SSF47413">
    <property type="entry name" value="lambda repressor-like DNA-binding domains"/>
    <property type="match status" value="1"/>
</dbReference>
<dbReference type="PANTHER" id="PTHR46797:SF1">
    <property type="entry name" value="METHYLPHOSPHONATE SYNTHASE"/>
    <property type="match status" value="1"/>
</dbReference>
<proteinExistence type="predicted"/>
<evidence type="ECO:0000313" key="3">
    <source>
        <dbReference type="EMBL" id="OLN31385.1"/>
    </source>
</evidence>
<dbReference type="InterPro" id="IPR001387">
    <property type="entry name" value="Cro/C1-type_HTH"/>
</dbReference>
<evidence type="ECO:0000313" key="4">
    <source>
        <dbReference type="Proteomes" id="UP000186102"/>
    </source>
</evidence>
<organism evidence="3 4">
    <name type="scientific">Desulfosporosinus metallidurans</name>
    <dbReference type="NCBI Taxonomy" id="1888891"/>
    <lineage>
        <taxon>Bacteria</taxon>
        <taxon>Bacillati</taxon>
        <taxon>Bacillota</taxon>
        <taxon>Clostridia</taxon>
        <taxon>Eubacteriales</taxon>
        <taxon>Desulfitobacteriaceae</taxon>
        <taxon>Desulfosporosinus</taxon>
    </lineage>
</organism>
<dbReference type="STRING" id="1888891.DSOL_2724"/>
<keyword evidence="4" id="KW-1185">Reference proteome</keyword>
<dbReference type="CDD" id="cd00093">
    <property type="entry name" value="HTH_XRE"/>
    <property type="match status" value="1"/>
</dbReference>
<gene>
    <name evidence="3" type="ORF">DSOL_2724</name>
</gene>
<evidence type="ECO:0000259" key="2">
    <source>
        <dbReference type="PROSITE" id="PS50943"/>
    </source>
</evidence>
<dbReference type="EMBL" id="MLBF01000019">
    <property type="protein sequence ID" value="OLN31385.1"/>
    <property type="molecule type" value="Genomic_DNA"/>
</dbReference>
<dbReference type="RefSeq" id="WP_075365294.1">
    <property type="nucleotide sequence ID" value="NZ_MLBF01000019.1"/>
</dbReference>
<protein>
    <submittedName>
        <fullName evidence="3">UDP-glucose 6-dehydrogenase</fullName>
    </submittedName>
</protein>
<name>A0A1Q8QVM6_9FIRM</name>
<dbReference type="Proteomes" id="UP000186102">
    <property type="component" value="Unassembled WGS sequence"/>
</dbReference>
<comment type="caution">
    <text evidence="3">The sequence shown here is derived from an EMBL/GenBank/DDBJ whole genome shotgun (WGS) entry which is preliminary data.</text>
</comment>
<accession>A0A1Q8QVM6</accession>
<dbReference type="GO" id="GO:0003677">
    <property type="term" value="F:DNA binding"/>
    <property type="evidence" value="ECO:0007669"/>
    <property type="project" value="UniProtKB-KW"/>
</dbReference>
<evidence type="ECO:0000256" key="1">
    <source>
        <dbReference type="ARBA" id="ARBA00023125"/>
    </source>
</evidence>
<feature type="domain" description="HTH cro/C1-type" evidence="2">
    <location>
        <begin position="13"/>
        <end position="67"/>
    </location>
</feature>
<keyword evidence="1" id="KW-0238">DNA-binding</keyword>
<dbReference type="GO" id="GO:0005829">
    <property type="term" value="C:cytosol"/>
    <property type="evidence" value="ECO:0007669"/>
    <property type="project" value="TreeGrafter"/>
</dbReference>
<dbReference type="AlphaFoldDB" id="A0A1Q8QVM6"/>
<dbReference type="PANTHER" id="PTHR46797">
    <property type="entry name" value="HTH-TYPE TRANSCRIPTIONAL REGULATOR"/>
    <property type="match status" value="1"/>
</dbReference>
<dbReference type="InterPro" id="IPR010982">
    <property type="entry name" value="Lambda_DNA-bd_dom_sf"/>
</dbReference>